<keyword evidence="3" id="KW-0217">Developmental protein</keyword>
<feature type="region of interest" description="Disordered" evidence="8">
    <location>
        <begin position="400"/>
        <end position="439"/>
    </location>
</feature>
<reference evidence="11" key="2">
    <citation type="submission" date="2018-12" db="EMBL/GenBank/DDBJ databases">
        <authorList>
            <person name="Yang F."/>
            <person name="Zhu G."/>
            <person name="Wei Y."/>
        </authorList>
    </citation>
    <scope>NUCLEOTIDE SEQUENCE</scope>
</reference>
<evidence type="ECO:0000256" key="4">
    <source>
        <dbReference type="ARBA" id="ARBA00023015"/>
    </source>
</evidence>
<dbReference type="PROSITE" id="PS50888">
    <property type="entry name" value="BHLH"/>
    <property type="match status" value="1"/>
</dbReference>
<dbReference type="FunFam" id="4.10.280.10:FF:000066">
    <property type="entry name" value="BHLH transcription factor"/>
    <property type="match status" value="1"/>
</dbReference>
<evidence type="ECO:0000313" key="11">
    <source>
        <dbReference type="EMBL" id="QDF82357.1"/>
    </source>
</evidence>
<dbReference type="EMBL" id="MK302289">
    <property type="protein sequence ID" value="QDF82357.1"/>
    <property type="molecule type" value="mRNA"/>
</dbReference>
<name>A0A4Y6JLA9_9ASPA</name>
<dbReference type="SMART" id="SM00353">
    <property type="entry name" value="HLH"/>
    <property type="match status" value="1"/>
</dbReference>
<dbReference type="GO" id="GO:0046983">
    <property type="term" value="F:protein dimerization activity"/>
    <property type="evidence" value="ECO:0007669"/>
    <property type="project" value="InterPro"/>
</dbReference>
<dbReference type="AlphaFoldDB" id="A0A4Y6JLA9"/>
<organism evidence="11">
    <name type="scientific">Cymbidium goeringii</name>
    <dbReference type="NCBI Taxonomy" id="112607"/>
    <lineage>
        <taxon>Eukaryota</taxon>
        <taxon>Viridiplantae</taxon>
        <taxon>Streptophyta</taxon>
        <taxon>Embryophyta</taxon>
        <taxon>Tracheophyta</taxon>
        <taxon>Spermatophyta</taxon>
        <taxon>Magnoliopsida</taxon>
        <taxon>Liliopsida</taxon>
        <taxon>Asparagales</taxon>
        <taxon>Orchidaceae</taxon>
        <taxon>Epidendroideae</taxon>
        <taxon>Cymbidieae</taxon>
        <taxon>Cymbidiinae</taxon>
        <taxon>Cymbidium</taxon>
    </lineage>
</organism>
<keyword evidence="4" id="KW-0805">Transcription regulation</keyword>
<reference evidence="11" key="1">
    <citation type="journal article" date="2017" name="BMC Genomics">
        <title>Integrated mRNA and microRNA transcriptome variations in the multi-tepal mutant provide insights into the floral patterning of the orchid Cymbidium goeringii.</title>
        <authorList>
            <person name="Yang F."/>
            <person name="Zhu G."/>
            <person name="Wang Z."/>
            <person name="Liu H."/>
            <person name="Xu Q."/>
            <person name="Huang D."/>
            <person name="Zhao C."/>
        </authorList>
    </citation>
    <scope>NUCLEOTIDE SEQUENCE</scope>
</reference>
<protein>
    <submittedName>
        <fullName evidence="11">Transcription factor ICE1-like isoform X1</fullName>
    </submittedName>
</protein>
<dbReference type="PANTHER" id="PTHR31945">
    <property type="entry name" value="TRANSCRIPTION FACTOR SCREAM2-RELATED"/>
    <property type="match status" value="1"/>
</dbReference>
<comment type="subcellular location">
    <subcellularLocation>
        <location evidence="1">Nucleus</location>
    </subcellularLocation>
</comment>
<feature type="compositionally biased region" description="Low complexity" evidence="8">
    <location>
        <begin position="428"/>
        <end position="438"/>
    </location>
</feature>
<dbReference type="PANTHER" id="PTHR31945:SF129">
    <property type="entry name" value="TRANSCRIPTION FACTOR SCREAM2"/>
    <property type="match status" value="1"/>
</dbReference>
<evidence type="ECO:0000259" key="9">
    <source>
        <dbReference type="PROSITE" id="PS50888"/>
    </source>
</evidence>
<keyword evidence="7" id="KW-0539">Nucleus</keyword>
<dbReference type="InterPro" id="IPR002912">
    <property type="entry name" value="ACT_dom"/>
</dbReference>
<dbReference type="Pfam" id="PF00010">
    <property type="entry name" value="HLH"/>
    <property type="match status" value="1"/>
</dbReference>
<dbReference type="GO" id="GO:0003700">
    <property type="term" value="F:DNA-binding transcription factor activity"/>
    <property type="evidence" value="ECO:0007669"/>
    <property type="project" value="TreeGrafter"/>
</dbReference>
<comment type="similarity">
    <text evidence="2">Belongs to the bHLH protein family.</text>
</comment>
<evidence type="ECO:0000256" key="7">
    <source>
        <dbReference type="ARBA" id="ARBA00023242"/>
    </source>
</evidence>
<keyword evidence="6" id="KW-0804">Transcription</keyword>
<feature type="domain" description="BHLH" evidence="9">
    <location>
        <begin position="336"/>
        <end position="385"/>
    </location>
</feature>
<evidence type="ECO:0000256" key="2">
    <source>
        <dbReference type="ARBA" id="ARBA00005510"/>
    </source>
</evidence>
<feature type="compositionally biased region" description="Low complexity" evidence="8">
    <location>
        <begin position="400"/>
        <end position="410"/>
    </location>
</feature>
<evidence type="ECO:0000256" key="5">
    <source>
        <dbReference type="ARBA" id="ARBA00023125"/>
    </source>
</evidence>
<evidence type="ECO:0000256" key="1">
    <source>
        <dbReference type="ARBA" id="ARBA00004123"/>
    </source>
</evidence>
<dbReference type="InterPro" id="IPR054502">
    <property type="entry name" value="bHLH-TF_ACT-like_plant"/>
</dbReference>
<accession>A0A4Y6JLA9</accession>
<proteinExistence type="evidence at transcript level"/>
<evidence type="ECO:0000259" key="10">
    <source>
        <dbReference type="PROSITE" id="PS51671"/>
    </source>
</evidence>
<dbReference type="InterPro" id="IPR036638">
    <property type="entry name" value="HLH_DNA-bd_sf"/>
</dbReference>
<dbReference type="Pfam" id="PF22754">
    <property type="entry name" value="bHLH-TF_ACT-like_plant"/>
    <property type="match status" value="1"/>
</dbReference>
<feature type="domain" description="ACT" evidence="10">
    <location>
        <begin position="455"/>
        <end position="527"/>
    </location>
</feature>
<dbReference type="Gene3D" id="4.10.280.10">
    <property type="entry name" value="Helix-loop-helix DNA-binding domain"/>
    <property type="match status" value="1"/>
</dbReference>
<evidence type="ECO:0000256" key="8">
    <source>
        <dbReference type="SAM" id="MobiDB-lite"/>
    </source>
</evidence>
<dbReference type="GO" id="GO:0005634">
    <property type="term" value="C:nucleus"/>
    <property type="evidence" value="ECO:0007669"/>
    <property type="project" value="UniProtKB-SubCell"/>
</dbReference>
<sequence>MLARLGNVLWMEEGADEEQTATAAAAYAVGGTMVDGREEMALPCLKSILDDGWYVAASSAGGSSSNQVFAGIHASDPADDTAVVFPPPVNSSCFPSSCFAVDPSVQQAFFHPMPKFSSIISAVCSNPFDAGSGFASDTPAFRPPADSSVFLSRRGAVTDIRRVDEGVLGFPGVHICDQDFPTSHSFNSMAFDSFENSLFLNRAKLLKPLETFPHIGAQPTLFQKRAAAALRQNSSTNGVENAMVFAISGSETIGKVRHALEGSESEKIGRNGEEDLDEASIDESYLNCNSEVFCITENVNVEDEKKVGTSASIGGNGSNSTCTLAESGYPKGRKKGLPAKNLMAERRRRKKLNDRLYMLRSVVPKISKMDRTSILGDAIEYLKELLQRINDLQDELESINSSLPSSSTRSFHPLTPTPSLPCRNKGELSPPNSLPNPNGQETRVVVRLREDQAVNINMFCARRPGLLLSSMRALDNLGLDIQQAVISCFNGFALDVYRAEQSKNGPGVLPEEIKEVLLQSAAFLSPV</sequence>
<dbReference type="SUPFAM" id="SSF47459">
    <property type="entry name" value="HLH, helix-loop-helix DNA-binding domain"/>
    <property type="match status" value="1"/>
</dbReference>
<dbReference type="InterPro" id="IPR051358">
    <property type="entry name" value="TF_AMS/ICE1/BHLH6-like"/>
</dbReference>
<dbReference type="GO" id="GO:0043565">
    <property type="term" value="F:sequence-specific DNA binding"/>
    <property type="evidence" value="ECO:0007669"/>
    <property type="project" value="TreeGrafter"/>
</dbReference>
<dbReference type="CDD" id="cd04873">
    <property type="entry name" value="ACT_UUR-ACR-like"/>
    <property type="match status" value="1"/>
</dbReference>
<evidence type="ECO:0000256" key="3">
    <source>
        <dbReference type="ARBA" id="ARBA00022473"/>
    </source>
</evidence>
<dbReference type="PROSITE" id="PS51671">
    <property type="entry name" value="ACT"/>
    <property type="match status" value="1"/>
</dbReference>
<keyword evidence="5" id="KW-0238">DNA-binding</keyword>
<dbReference type="InterPro" id="IPR011598">
    <property type="entry name" value="bHLH_dom"/>
</dbReference>
<evidence type="ECO:0000256" key="6">
    <source>
        <dbReference type="ARBA" id="ARBA00023163"/>
    </source>
</evidence>
<dbReference type="CDD" id="cd11443">
    <property type="entry name" value="bHLH_AtAMS_like"/>
    <property type="match status" value="1"/>
</dbReference>